<dbReference type="EMBL" id="JBGBPQ010000001">
    <property type="protein sequence ID" value="KAL1529887.1"/>
    <property type="molecule type" value="Genomic_DNA"/>
</dbReference>
<dbReference type="Proteomes" id="UP001515480">
    <property type="component" value="Unassembled WGS sequence"/>
</dbReference>
<comment type="subcellular location">
    <subcellularLocation>
        <location evidence="1">Membrane</location>
        <topology evidence="1">Multi-pass membrane protein</topology>
    </subcellularLocation>
</comment>
<evidence type="ECO:0000259" key="6">
    <source>
        <dbReference type="Pfam" id="PF03798"/>
    </source>
</evidence>
<evidence type="ECO:0000313" key="8">
    <source>
        <dbReference type="Proteomes" id="UP001515480"/>
    </source>
</evidence>
<evidence type="ECO:0000256" key="4">
    <source>
        <dbReference type="ARBA" id="ARBA00023136"/>
    </source>
</evidence>
<dbReference type="GO" id="GO:0016020">
    <property type="term" value="C:membrane"/>
    <property type="evidence" value="ECO:0007669"/>
    <property type="project" value="UniProtKB-SubCell"/>
</dbReference>
<dbReference type="InterPro" id="IPR006634">
    <property type="entry name" value="TLC-dom"/>
</dbReference>
<dbReference type="Pfam" id="PF03798">
    <property type="entry name" value="TRAM_LAG1_CLN8"/>
    <property type="match status" value="1"/>
</dbReference>
<feature type="domain" description="TLC" evidence="6">
    <location>
        <begin position="109"/>
        <end position="265"/>
    </location>
</feature>
<evidence type="ECO:0000313" key="7">
    <source>
        <dbReference type="EMBL" id="KAL1529887.1"/>
    </source>
</evidence>
<accession>A0AB34K988</accession>
<name>A0AB34K988_PRYPA</name>
<keyword evidence="8" id="KW-1185">Reference proteome</keyword>
<keyword evidence="3 5" id="KW-1133">Transmembrane helix</keyword>
<proteinExistence type="predicted"/>
<sequence length="281" mass="30564">MLLWDLAVAHLGVTPLAMRWGCGCLGAQLALYGLFAHALPAGPWTKLPGLTAHQAICFPLMLYLAVVGVQAWLLAPPEIAGYGATARSRVLEEHPIGSVLSQIVLGELLLWDIPCSLFVADLREGLMVAHHIGMAIVASSSTRPLFSFYATFFFGAIEVSGVPLSIVDLFHPKHKHWAEYEKTAPRFAAVNEAARICFAAAYLPLRACYFPWVVAMHAIPDILEVINQIPADERPHAPDLALYGVITFGVAFSVLQIYWGVLVFKQVLKVLGVGPKSTKKA</sequence>
<evidence type="ECO:0000256" key="5">
    <source>
        <dbReference type="SAM" id="Phobius"/>
    </source>
</evidence>
<protein>
    <recommendedName>
        <fullName evidence="6">TLC domain-containing protein</fullName>
    </recommendedName>
</protein>
<evidence type="ECO:0000256" key="1">
    <source>
        <dbReference type="ARBA" id="ARBA00004141"/>
    </source>
</evidence>
<evidence type="ECO:0000256" key="2">
    <source>
        <dbReference type="ARBA" id="ARBA00022692"/>
    </source>
</evidence>
<dbReference type="AlphaFoldDB" id="A0AB34K988"/>
<feature type="transmembrane region" description="Helical" evidence="5">
    <location>
        <begin position="16"/>
        <end position="35"/>
    </location>
</feature>
<comment type="caution">
    <text evidence="7">The sequence shown here is derived from an EMBL/GenBank/DDBJ whole genome shotgun (WGS) entry which is preliminary data.</text>
</comment>
<reference evidence="7 8" key="1">
    <citation type="journal article" date="2024" name="Science">
        <title>Giant polyketide synthase enzymes in the biosynthesis of giant marine polyether toxins.</title>
        <authorList>
            <person name="Fallon T.R."/>
            <person name="Shende V.V."/>
            <person name="Wierzbicki I.H."/>
            <person name="Pendleton A.L."/>
            <person name="Watervoot N.F."/>
            <person name="Auber R.P."/>
            <person name="Gonzalez D.J."/>
            <person name="Wisecaver J.H."/>
            <person name="Moore B.S."/>
        </authorList>
    </citation>
    <scope>NUCLEOTIDE SEQUENCE [LARGE SCALE GENOMIC DNA]</scope>
    <source>
        <strain evidence="7 8">12B1</strain>
    </source>
</reference>
<feature type="transmembrane region" description="Helical" evidence="5">
    <location>
        <begin position="240"/>
        <end position="261"/>
    </location>
</feature>
<organism evidence="7 8">
    <name type="scientific">Prymnesium parvum</name>
    <name type="common">Toxic golden alga</name>
    <dbReference type="NCBI Taxonomy" id="97485"/>
    <lineage>
        <taxon>Eukaryota</taxon>
        <taxon>Haptista</taxon>
        <taxon>Haptophyta</taxon>
        <taxon>Prymnesiophyceae</taxon>
        <taxon>Prymnesiales</taxon>
        <taxon>Prymnesiaceae</taxon>
        <taxon>Prymnesium</taxon>
    </lineage>
</organism>
<keyword evidence="4 5" id="KW-0472">Membrane</keyword>
<gene>
    <name evidence="7" type="ORF">AB1Y20_000816</name>
</gene>
<feature type="transmembrane region" description="Helical" evidence="5">
    <location>
        <begin position="56"/>
        <end position="75"/>
    </location>
</feature>
<evidence type="ECO:0000256" key="3">
    <source>
        <dbReference type="ARBA" id="ARBA00022989"/>
    </source>
</evidence>
<feature type="transmembrane region" description="Helical" evidence="5">
    <location>
        <begin position="148"/>
        <end position="170"/>
    </location>
</feature>
<keyword evidence="2 5" id="KW-0812">Transmembrane</keyword>